<organism evidence="4 5">
    <name type="scientific">Streptomyces drozdowiczii</name>
    <dbReference type="NCBI Taxonomy" id="202862"/>
    <lineage>
        <taxon>Bacteria</taxon>
        <taxon>Bacillati</taxon>
        <taxon>Actinomycetota</taxon>
        <taxon>Actinomycetes</taxon>
        <taxon>Kitasatosporales</taxon>
        <taxon>Streptomycetaceae</taxon>
        <taxon>Streptomyces</taxon>
    </lineage>
</organism>
<name>A0ABY6PP22_9ACTN</name>
<dbReference type="InterPro" id="IPR009081">
    <property type="entry name" value="PP-bd_ACP"/>
</dbReference>
<keyword evidence="5" id="KW-1185">Reference proteome</keyword>
<protein>
    <submittedName>
        <fullName evidence="4">Phosphopantetheine-binding protein</fullName>
    </submittedName>
</protein>
<evidence type="ECO:0000313" key="5">
    <source>
        <dbReference type="Proteomes" id="UP001164963"/>
    </source>
</evidence>
<dbReference type="Pfam" id="PF00550">
    <property type="entry name" value="PP-binding"/>
    <property type="match status" value="1"/>
</dbReference>
<proteinExistence type="predicted"/>
<dbReference type="Gene3D" id="1.10.1200.10">
    <property type="entry name" value="ACP-like"/>
    <property type="match status" value="1"/>
</dbReference>
<evidence type="ECO:0000259" key="3">
    <source>
        <dbReference type="Pfam" id="PF00550"/>
    </source>
</evidence>
<evidence type="ECO:0000313" key="4">
    <source>
        <dbReference type="EMBL" id="UZK53925.1"/>
    </source>
</evidence>
<dbReference type="EMBL" id="CP098740">
    <property type="protein sequence ID" value="UZK53925.1"/>
    <property type="molecule type" value="Genomic_DNA"/>
</dbReference>
<accession>A0ABY6PP22</accession>
<evidence type="ECO:0000256" key="2">
    <source>
        <dbReference type="ARBA" id="ARBA00022553"/>
    </source>
</evidence>
<keyword evidence="1" id="KW-0596">Phosphopantetheine</keyword>
<sequence>MREAVSAVLAVRLPDGEDEAPEFTVGGPQSTRLESIGVDSLLIAEIIVELEERLEVLLELRSGTRLETLAELHSSLTPVGPS</sequence>
<dbReference type="SUPFAM" id="SSF47336">
    <property type="entry name" value="ACP-like"/>
    <property type="match status" value="1"/>
</dbReference>
<evidence type="ECO:0000256" key="1">
    <source>
        <dbReference type="ARBA" id="ARBA00022450"/>
    </source>
</evidence>
<dbReference type="InterPro" id="IPR006162">
    <property type="entry name" value="Ppantetheine_attach_site"/>
</dbReference>
<dbReference type="RefSeq" id="WP_265540155.1">
    <property type="nucleotide sequence ID" value="NZ_CP098740.1"/>
</dbReference>
<dbReference type="InterPro" id="IPR036736">
    <property type="entry name" value="ACP-like_sf"/>
</dbReference>
<gene>
    <name evidence="4" type="ORF">NEH16_06940</name>
</gene>
<dbReference type="Proteomes" id="UP001164963">
    <property type="component" value="Chromosome"/>
</dbReference>
<reference evidence="4" key="1">
    <citation type="journal article" date="2022" name="Front. Microbiol.">
        <title>Mirubactin C rescues the lethal effect of cell wall biosynthesis mutations in Bacillus subtilis.</title>
        <authorList>
            <person name="Kepplinger B."/>
            <person name="Wen X."/>
            <person name="Tyler A.R."/>
            <person name="Kim B.Y."/>
            <person name="Brown J."/>
            <person name="Banks P."/>
            <person name="Dashti Y."/>
            <person name="Mackenzie E.S."/>
            <person name="Wills C."/>
            <person name="Kawai Y."/>
            <person name="Waldron K.J."/>
            <person name="Allenby N.E.E."/>
            <person name="Wu L.J."/>
            <person name="Hall M.J."/>
            <person name="Errington J."/>
        </authorList>
    </citation>
    <scope>NUCLEOTIDE SEQUENCE</scope>
    <source>
        <strain evidence="4">MDA8-470</strain>
    </source>
</reference>
<keyword evidence="2" id="KW-0597">Phosphoprotein</keyword>
<dbReference type="PROSITE" id="PS00012">
    <property type="entry name" value="PHOSPHOPANTETHEINE"/>
    <property type="match status" value="1"/>
</dbReference>
<feature type="domain" description="Carrier" evidence="3">
    <location>
        <begin position="30"/>
        <end position="72"/>
    </location>
</feature>